<evidence type="ECO:0000256" key="3">
    <source>
        <dbReference type="ARBA" id="ARBA00022519"/>
    </source>
</evidence>
<dbReference type="PROSITE" id="PS50198">
    <property type="entry name" value="PPIC_PPIASE_2"/>
    <property type="match status" value="1"/>
</dbReference>
<dbReference type="InterPro" id="IPR046357">
    <property type="entry name" value="PPIase_dom_sf"/>
</dbReference>
<dbReference type="Pfam" id="PF13616">
    <property type="entry name" value="Rotamase_3"/>
    <property type="match status" value="1"/>
</dbReference>
<dbReference type="Gene3D" id="1.10.4030.10">
    <property type="entry name" value="Porin chaperone SurA, peptide-binding domain"/>
    <property type="match status" value="1"/>
</dbReference>
<evidence type="ECO:0000256" key="12">
    <source>
        <dbReference type="SAM" id="Phobius"/>
    </source>
</evidence>
<dbReference type="PATRIC" id="fig|1121405.3.peg.1574"/>
<feature type="domain" description="PpiC" evidence="13">
    <location>
        <begin position="263"/>
        <end position="364"/>
    </location>
</feature>
<dbReference type="PANTHER" id="PTHR47529:SF1">
    <property type="entry name" value="PERIPLASMIC CHAPERONE PPID"/>
    <property type="match status" value="1"/>
</dbReference>
<dbReference type="eggNOG" id="COG0760">
    <property type="taxonomic scope" value="Bacteria"/>
</dbReference>
<evidence type="ECO:0000256" key="7">
    <source>
        <dbReference type="ARBA" id="ARBA00023186"/>
    </source>
</evidence>
<protein>
    <recommendedName>
        <fullName evidence="9">Periplasmic chaperone PpiD</fullName>
    </recommendedName>
    <alternativeName>
        <fullName evidence="10">Periplasmic folding chaperone</fullName>
    </alternativeName>
</protein>
<keyword evidence="3" id="KW-0997">Cell inner membrane</keyword>
<dbReference type="Pfam" id="PF13145">
    <property type="entry name" value="Rotamase_2"/>
    <property type="match status" value="1"/>
</dbReference>
<dbReference type="AlphaFoldDB" id="S7TWZ3"/>
<keyword evidence="11" id="KW-0697">Rotamase</keyword>
<dbReference type="SUPFAM" id="SSF54534">
    <property type="entry name" value="FKBP-like"/>
    <property type="match status" value="1"/>
</dbReference>
<dbReference type="Pfam" id="PF13624">
    <property type="entry name" value="SurA_N_3"/>
    <property type="match status" value="1"/>
</dbReference>
<keyword evidence="5 12" id="KW-1133">Transmembrane helix</keyword>
<evidence type="ECO:0000313" key="15">
    <source>
        <dbReference type="Proteomes" id="UP000014977"/>
    </source>
</evidence>
<keyword evidence="7" id="KW-0143">Chaperone</keyword>
<feature type="transmembrane region" description="Helical" evidence="12">
    <location>
        <begin position="12"/>
        <end position="31"/>
    </location>
</feature>
<accession>S7TWZ3</accession>
<proteinExistence type="inferred from homology"/>
<keyword evidence="6 12" id="KW-0472">Membrane</keyword>
<evidence type="ECO:0000256" key="2">
    <source>
        <dbReference type="ARBA" id="ARBA00022475"/>
    </source>
</evidence>
<evidence type="ECO:0000313" key="14">
    <source>
        <dbReference type="EMBL" id="EPR41265.1"/>
    </source>
</evidence>
<comment type="subcellular location">
    <subcellularLocation>
        <location evidence="1">Cell inner membrane</location>
        <topology evidence="1">Single-pass type II membrane protein</topology>
        <orientation evidence="1">Periplasmic side</orientation>
    </subcellularLocation>
</comment>
<evidence type="ECO:0000259" key="13">
    <source>
        <dbReference type="PROSITE" id="PS50198"/>
    </source>
</evidence>
<evidence type="ECO:0000256" key="1">
    <source>
        <dbReference type="ARBA" id="ARBA00004382"/>
    </source>
</evidence>
<dbReference type="STRING" id="897.B2D07_06870"/>
<gene>
    <name evidence="14" type="ORF">dsmv_2046</name>
</gene>
<evidence type="ECO:0000256" key="8">
    <source>
        <dbReference type="ARBA" id="ARBA00038408"/>
    </source>
</evidence>
<evidence type="ECO:0000256" key="5">
    <source>
        <dbReference type="ARBA" id="ARBA00022989"/>
    </source>
</evidence>
<dbReference type="OrthoDB" id="9812372at2"/>
<keyword evidence="15" id="KW-1185">Reference proteome</keyword>
<dbReference type="SUPFAM" id="SSF109998">
    <property type="entry name" value="Triger factor/SurA peptide-binding domain-like"/>
    <property type="match status" value="1"/>
</dbReference>
<evidence type="ECO:0000256" key="11">
    <source>
        <dbReference type="PROSITE-ProRule" id="PRU00278"/>
    </source>
</evidence>
<dbReference type="RefSeq" id="WP_020876477.1">
    <property type="nucleotide sequence ID" value="NZ_ATHJ01000076.1"/>
</dbReference>
<dbReference type="GO" id="GO:0003755">
    <property type="term" value="F:peptidyl-prolyl cis-trans isomerase activity"/>
    <property type="evidence" value="ECO:0007669"/>
    <property type="project" value="UniProtKB-KW"/>
</dbReference>
<dbReference type="PANTHER" id="PTHR47529">
    <property type="entry name" value="PEPTIDYL-PROLYL CIS-TRANS ISOMERASE D"/>
    <property type="match status" value="1"/>
</dbReference>
<dbReference type="InterPro" id="IPR000297">
    <property type="entry name" value="PPIase_PpiC"/>
</dbReference>
<evidence type="ECO:0000256" key="10">
    <source>
        <dbReference type="ARBA" id="ARBA00042775"/>
    </source>
</evidence>
<dbReference type="Proteomes" id="UP000014977">
    <property type="component" value="Unassembled WGS sequence"/>
</dbReference>
<comment type="caution">
    <text evidence="14">The sequence shown here is derived from an EMBL/GenBank/DDBJ whole genome shotgun (WGS) entry which is preliminary data.</text>
</comment>
<sequence>MLKLMREKAGSWFIKVILGAIVVVFVFWGVGNFRSGRLEKVAVVNETPITVEAYNQSYNALIERYRSQFGAQFNEDMIRMFGLKRQALDQLINQILMLQEAEKLNFRVTDDELAAVIQAIPAFQNNGAFDNRIYTRVLNMNRLTPEAFEKDQREAIRIDKLRRFITDNVKVSDQEALDWYLWENAAVNIAYVVFEPDRYQDIDVTDEAVRQYFDAHQSNYKTEPKIKAQYIYFDPQKFMDGVTVTDDDVKAYFEEHPDEFAVQKTVKARHILFRLENDSSPEEVATQRKKAETVLALAREGQDFGELAKTYSEDPGKDRGGDLGTFTRETMVKPFADQAFSMKAGEISDPVRTQFGWHIIKVEAVNEAYQKTLDEVDEEIIQKITEERAKATAYEHAESIYDAAYDGDDLKTAAEGKAGDVKETDWFTLTKGPAGVNDPTRFARTAFELSDMQISDIQEYGDGYYLIQTLKRTPEAVAPFDDVRERVKADLLENRRSEKALADAQIFLAALREGAVITEEAAKMELSVKETGFFKRNETIPEIGRSMEITTAAFELSKNAPLPEAPIEGPSGRYVIKFVDRRTPDPDAFEPEKTTVKAKLRQQKQMRVFGDWLAQVRKNSDITVNSEMVE</sequence>
<dbReference type="InterPro" id="IPR052029">
    <property type="entry name" value="PpiD_chaperone"/>
</dbReference>
<keyword evidence="4 12" id="KW-0812">Transmembrane</keyword>
<organism evidence="14 15">
    <name type="scientific">Desulfococcus multivorans DSM 2059</name>
    <dbReference type="NCBI Taxonomy" id="1121405"/>
    <lineage>
        <taxon>Bacteria</taxon>
        <taxon>Pseudomonadati</taxon>
        <taxon>Thermodesulfobacteriota</taxon>
        <taxon>Desulfobacteria</taxon>
        <taxon>Desulfobacterales</taxon>
        <taxon>Desulfococcaceae</taxon>
        <taxon>Desulfococcus</taxon>
    </lineage>
</organism>
<name>S7TWZ3_DESML</name>
<comment type="similarity">
    <text evidence="8">Belongs to the PpiD chaperone family.</text>
</comment>
<evidence type="ECO:0000256" key="4">
    <source>
        <dbReference type="ARBA" id="ARBA00022692"/>
    </source>
</evidence>
<dbReference type="Gene3D" id="3.10.50.40">
    <property type="match status" value="2"/>
</dbReference>
<dbReference type="InterPro" id="IPR027304">
    <property type="entry name" value="Trigger_fact/SurA_dom_sf"/>
</dbReference>
<dbReference type="GO" id="GO:0005886">
    <property type="term" value="C:plasma membrane"/>
    <property type="evidence" value="ECO:0007669"/>
    <property type="project" value="UniProtKB-SubCell"/>
</dbReference>
<reference evidence="14 15" key="1">
    <citation type="journal article" date="2013" name="Genome Announc.">
        <title>Draft genome sequences for three mercury-methylating, sulfate-reducing bacteria.</title>
        <authorList>
            <person name="Brown S.D."/>
            <person name="Hurt R.A.Jr."/>
            <person name="Gilmour C.C."/>
            <person name="Elias D.A."/>
        </authorList>
    </citation>
    <scope>NUCLEOTIDE SEQUENCE [LARGE SCALE GENOMIC DNA]</scope>
    <source>
        <strain evidence="14 15">DSM 2059</strain>
    </source>
</reference>
<dbReference type="EMBL" id="ATHJ01000076">
    <property type="protein sequence ID" value="EPR41265.1"/>
    <property type="molecule type" value="Genomic_DNA"/>
</dbReference>
<evidence type="ECO:0000256" key="6">
    <source>
        <dbReference type="ARBA" id="ARBA00023136"/>
    </source>
</evidence>
<keyword evidence="2" id="KW-1003">Cell membrane</keyword>
<keyword evidence="11 14" id="KW-0413">Isomerase</keyword>
<evidence type="ECO:0000256" key="9">
    <source>
        <dbReference type="ARBA" id="ARBA00040743"/>
    </source>
</evidence>